<feature type="chain" id="PRO_5045713974" evidence="3">
    <location>
        <begin position="28"/>
        <end position="1103"/>
    </location>
</feature>
<proteinExistence type="predicted"/>
<evidence type="ECO:0000256" key="1">
    <source>
        <dbReference type="ARBA" id="ARBA00022723"/>
    </source>
</evidence>
<gene>
    <name evidence="5" type="ORF">MNKW57_28980</name>
</gene>
<dbReference type="Proteomes" id="UP001224392">
    <property type="component" value="Unassembled WGS sequence"/>
</dbReference>
<feature type="signal peptide" evidence="3">
    <location>
        <begin position="1"/>
        <end position="27"/>
    </location>
</feature>
<dbReference type="Pfam" id="PF05567">
    <property type="entry name" value="T4P_PilY1"/>
    <property type="match status" value="1"/>
</dbReference>
<dbReference type="InterPro" id="IPR008707">
    <property type="entry name" value="B-propeller_PilY1"/>
</dbReference>
<evidence type="ECO:0000313" key="5">
    <source>
        <dbReference type="EMBL" id="GMG88577.1"/>
    </source>
</evidence>
<evidence type="ECO:0000256" key="3">
    <source>
        <dbReference type="SAM" id="SignalP"/>
    </source>
</evidence>
<sequence>MKKKFQLKSLLHGLAGFSYMSAVCVSAAPLTLSEVPLQATGKAEPNLMILLDSSGSMNQILEPDNYVATDTTWDSCASPIANSGTIRIRIGNTATNGGQVRFWRSDDEANEYTWSAIPSAGQSCFDKDETYNAVLYAGRTNGDWKIWQDGAGNAQYSGHFLNWYFSDSAGFLADNFGQGATQKPGTERRTTVAKAAASTLIDGLNNIRVGVAQFNSGDGSQVLEGLESINTARTNLQTTIDGIPAGGSTPLAESFESLGRYYIEGKHPQQLTMYPDTAPQNANGENIFNKKPAYADATDEPVAGSEAIQYYCQRSFIVGLTDGIPTSDGDISNLLDDYDNDSDVDESDNNESLDDVVNALYDIDLRPDLKDDDNEPVKNNITTYLVGFADAALANNQLMKDAGAAGGGEFIYASNAANLNKAFNEAIAAITNSVGTQASVAFNSTSLDTGSVIYSAKFDTADWSGELFARRIDPTSRTITTTLWEAGEQLANETSSSREIITFKDGDGVPFTVSALTDAGSSIQEQDLYVNASTGATDDVDQWDDRIAYLRGDTSKDALDGFRPRGLFPSSSSVSGSTKLLGDIVHSTPVYVGKPEMGWPTSFGGGNNSYEQYKIDQDSRTPMVYVGANDGLLHAFNANTGEEEFAYMPGKVFNSQRYDGAHIYTSTEYDHEYYVDLTPSVSDVYIDPDGGSQQDWRTVLIGGLRGGGAGYFALDITDGASITETDADDLVLWEFDGGDDTDRANLGYSYARAQVAKMADGQWAAIFGNGYNSENGVAGLFVVFIEEGADGSWDAGDWKFISTGEGPDGSGRKNGLSSPALIDSDGDFLVDRIYAGDLLGNMWAFDMSGNSASGWDVAGGEPLFRDAGEPITAAPLVARNTEVAGGSAPNVLVMFGTGQYLNTGDLSDDTGRNFYAVWDNGTVDGGTTATPTNLQTRTISESGGLRKITGDDVDWATQAGWKIGLNAGSGDFAGERVITAPSLRRNTLFFSTVIPNPQPCASSGTGWLMSIDFRTGKAGQDAVFDTNNDGEINAVDAGYAGILYDYVGDPDGDDAGGQPGESGFIGDLRCTPGSNGEVKCDDIDVGKEDREGRLSWEELAPAY</sequence>
<name>A0ABQ6M2M6_9GAMM</name>
<feature type="domain" description="VWFA" evidence="4">
    <location>
        <begin position="168"/>
        <end position="427"/>
    </location>
</feature>
<comment type="caution">
    <text evidence="5">The sequence shown here is derived from an EMBL/GenBank/DDBJ whole genome shotgun (WGS) entry which is preliminary data.</text>
</comment>
<keyword evidence="6" id="KW-1185">Reference proteome</keyword>
<keyword evidence="2" id="KW-0106">Calcium</keyword>
<dbReference type="Gene3D" id="3.40.50.410">
    <property type="entry name" value="von Willebrand factor, type A domain"/>
    <property type="match status" value="1"/>
</dbReference>
<dbReference type="RefSeq" id="WP_285765187.1">
    <property type="nucleotide sequence ID" value="NZ_BSYJ01000007.1"/>
</dbReference>
<evidence type="ECO:0000256" key="2">
    <source>
        <dbReference type="ARBA" id="ARBA00022837"/>
    </source>
</evidence>
<dbReference type="EMBL" id="BSYJ01000007">
    <property type="protein sequence ID" value="GMG88577.1"/>
    <property type="molecule type" value="Genomic_DNA"/>
</dbReference>
<evidence type="ECO:0000313" key="6">
    <source>
        <dbReference type="Proteomes" id="UP001224392"/>
    </source>
</evidence>
<reference evidence="5 6" key="1">
    <citation type="submission" date="2023-04" db="EMBL/GenBank/DDBJ databases">
        <title>Marinobulbifer ophiurae gen. nov., sp. Nov., isolate from tissue of brittle star Ophioplocus japonicus.</title>
        <authorList>
            <person name="Kawano K."/>
            <person name="Sawayama S."/>
            <person name="Nakagawa S."/>
        </authorList>
    </citation>
    <scope>NUCLEOTIDE SEQUENCE [LARGE SCALE GENOMIC DNA]</scope>
    <source>
        <strain evidence="5 6">NKW57</strain>
    </source>
</reference>
<evidence type="ECO:0000259" key="4">
    <source>
        <dbReference type="PROSITE" id="PS50234"/>
    </source>
</evidence>
<keyword evidence="1" id="KW-0479">Metal-binding</keyword>
<organism evidence="5 6">
    <name type="scientific">Biformimicrobium ophioploci</name>
    <dbReference type="NCBI Taxonomy" id="3036711"/>
    <lineage>
        <taxon>Bacteria</taxon>
        <taxon>Pseudomonadati</taxon>
        <taxon>Pseudomonadota</taxon>
        <taxon>Gammaproteobacteria</taxon>
        <taxon>Cellvibrionales</taxon>
        <taxon>Microbulbiferaceae</taxon>
        <taxon>Biformimicrobium</taxon>
    </lineage>
</organism>
<dbReference type="InterPro" id="IPR002035">
    <property type="entry name" value="VWF_A"/>
</dbReference>
<dbReference type="SUPFAM" id="SSF53300">
    <property type="entry name" value="vWA-like"/>
    <property type="match status" value="1"/>
</dbReference>
<accession>A0ABQ6M2M6</accession>
<dbReference type="InterPro" id="IPR036465">
    <property type="entry name" value="vWFA_dom_sf"/>
</dbReference>
<keyword evidence="3" id="KW-0732">Signal</keyword>
<protein>
    <submittedName>
        <fullName evidence="5">PilC/PilY family type IV pilus protein</fullName>
    </submittedName>
</protein>
<dbReference type="PROSITE" id="PS50234">
    <property type="entry name" value="VWFA"/>
    <property type="match status" value="1"/>
</dbReference>